<name>A0A1H1RDJ2_BRESA</name>
<evidence type="ECO:0000256" key="1">
    <source>
        <dbReference type="SAM" id="MobiDB-lite"/>
    </source>
</evidence>
<dbReference type="EMBL" id="LT629739">
    <property type="protein sequence ID" value="SDS33758.1"/>
    <property type="molecule type" value="Genomic_DNA"/>
</dbReference>
<sequence length="199" mass="21329">MSQVVYGQRRLFVLGNNEAVRAAAAEFRYIGASVTLCTRVTDALAGLAREPDTMLIVSSDLPAEAVTIAVELAASIRQRSVFLGIAPGTDDELIRQAFRLGARAIVVLPLTADRLQRLLQTLPSAPGNEGRRLSQSPRYIGRLNATTDLVPSRVAPSNHGRTGVPESSGEVGTRHRQPRAECIQSRGIGPGYGGMRVVM</sequence>
<keyword evidence="3" id="KW-1185">Reference proteome</keyword>
<protein>
    <recommendedName>
        <fullName evidence="4">Response regulatory domain-containing protein</fullName>
    </recommendedName>
</protein>
<evidence type="ECO:0000313" key="3">
    <source>
        <dbReference type="Proteomes" id="UP000199700"/>
    </source>
</evidence>
<evidence type="ECO:0000313" key="2">
    <source>
        <dbReference type="EMBL" id="SDS33758.1"/>
    </source>
</evidence>
<evidence type="ECO:0008006" key="4">
    <source>
        <dbReference type="Google" id="ProtNLM"/>
    </source>
</evidence>
<dbReference type="STRING" id="629680.SAMN04489751_1783"/>
<dbReference type="Proteomes" id="UP000199700">
    <property type="component" value="Chromosome"/>
</dbReference>
<accession>A0A1H1RDJ2</accession>
<dbReference type="AlphaFoldDB" id="A0A1H1RDJ2"/>
<proteinExistence type="predicted"/>
<organism evidence="2 3">
    <name type="scientific">Brevibacterium sandarakinum</name>
    <dbReference type="NCBI Taxonomy" id="629680"/>
    <lineage>
        <taxon>Bacteria</taxon>
        <taxon>Bacillati</taxon>
        <taxon>Actinomycetota</taxon>
        <taxon>Actinomycetes</taxon>
        <taxon>Micrococcales</taxon>
        <taxon>Brevibacteriaceae</taxon>
        <taxon>Brevibacterium</taxon>
    </lineage>
</organism>
<gene>
    <name evidence="2" type="ORF">SAMN04489751_1783</name>
</gene>
<feature type="region of interest" description="Disordered" evidence="1">
    <location>
        <begin position="151"/>
        <end position="186"/>
    </location>
</feature>
<dbReference type="Gene3D" id="3.40.50.2300">
    <property type="match status" value="1"/>
</dbReference>
<reference evidence="2" key="1">
    <citation type="submission" date="2016-10" db="EMBL/GenBank/DDBJ databases">
        <authorList>
            <person name="Varghese N."/>
            <person name="Submissions S."/>
        </authorList>
    </citation>
    <scope>NUCLEOTIDE SEQUENCE [LARGE SCALE GENOMIC DNA]</scope>
    <source>
        <strain evidence="2">DSM 22082</strain>
    </source>
</reference>